<feature type="transmembrane region" description="Helical" evidence="1">
    <location>
        <begin position="6"/>
        <end position="28"/>
    </location>
</feature>
<organism evidence="2 3">
    <name type="scientific">Bifidobacterium pseudolongum PV8-2</name>
    <dbReference type="NCBI Taxonomy" id="1447715"/>
    <lineage>
        <taxon>Bacteria</taxon>
        <taxon>Bacillati</taxon>
        <taxon>Actinomycetota</taxon>
        <taxon>Actinomycetes</taxon>
        <taxon>Bifidobacteriales</taxon>
        <taxon>Bifidobacteriaceae</taxon>
        <taxon>Bifidobacterium</taxon>
    </lineage>
</organism>
<dbReference type="EMBL" id="CP007457">
    <property type="protein sequence ID" value="AIZ15572.1"/>
    <property type="molecule type" value="Genomic_DNA"/>
</dbReference>
<dbReference type="RefSeq" id="WP_022857908.1">
    <property type="nucleotide sequence ID" value="NZ_CP007457.1"/>
</dbReference>
<dbReference type="HOGENOM" id="CLU_143998_1_0_11"/>
<dbReference type="STRING" id="1447715.AH67_00295"/>
<dbReference type="KEGG" id="bpsp:AH67_00295"/>
<accession>A0A0A7I5N9</accession>
<dbReference type="OrthoDB" id="3233512at2"/>
<feature type="transmembrane region" description="Helical" evidence="1">
    <location>
        <begin position="64"/>
        <end position="83"/>
    </location>
</feature>
<keyword evidence="1" id="KW-0472">Membrane</keyword>
<keyword evidence="1" id="KW-0812">Transmembrane</keyword>
<reference evidence="2 3" key="1">
    <citation type="journal article" date="2015" name="Genome Announc.">
        <title>Bifidobacterium pseudolongum Strain PV8-2, Isolated from a Stool Sample of an Anemic Kenyan Infant.</title>
        <authorList>
            <person name="Vazquez-Gutierrez P."/>
            <person name="Lacroix C."/>
            <person name="Chassard C."/>
            <person name="Klumpp J."/>
            <person name="Stevens M.J."/>
            <person name="Jans C."/>
        </authorList>
    </citation>
    <scope>NUCLEOTIDE SEQUENCE [LARGE SCALE GENOMIC DNA]</scope>
    <source>
        <strain evidence="2 3">PV8-2</strain>
    </source>
</reference>
<evidence type="ECO:0000313" key="2">
    <source>
        <dbReference type="EMBL" id="AIZ15572.1"/>
    </source>
</evidence>
<dbReference type="Proteomes" id="UP000030636">
    <property type="component" value="Chromosome"/>
</dbReference>
<evidence type="ECO:0000256" key="1">
    <source>
        <dbReference type="SAM" id="Phobius"/>
    </source>
</evidence>
<sequence length="111" mass="12075">MNTTELIVSIVVGIGCCALGMFLGSMPLKREQITEEQNKYQQLGGLLACGLVVILMLLSMDIASWIAIAALAVGVGICRVPAVRRWLLAQFPMLKPAEPQSPLRKAKPKKR</sequence>
<keyword evidence="1" id="KW-1133">Transmembrane helix</keyword>
<dbReference type="AlphaFoldDB" id="A0A0A7I5N9"/>
<name>A0A0A7I5N9_9BIFI</name>
<evidence type="ECO:0000313" key="3">
    <source>
        <dbReference type="Proteomes" id="UP000030636"/>
    </source>
</evidence>
<proteinExistence type="predicted"/>
<gene>
    <name evidence="2" type="ORF">AH67_00295</name>
</gene>
<keyword evidence="3" id="KW-1185">Reference proteome</keyword>
<feature type="transmembrane region" description="Helical" evidence="1">
    <location>
        <begin position="40"/>
        <end position="58"/>
    </location>
</feature>
<protein>
    <submittedName>
        <fullName evidence="2">Uncharacterized protein</fullName>
    </submittedName>
</protein>